<proteinExistence type="predicted"/>
<evidence type="ECO:0000313" key="2">
    <source>
        <dbReference type="Proteomes" id="UP000030645"/>
    </source>
</evidence>
<reference evidence="2" key="1">
    <citation type="submission" date="2013-01" db="EMBL/GenBank/DDBJ databases">
        <title>Draft Genome Sequence of a Mulberry Tree, Morus notabilis C.K. Schneid.</title>
        <authorList>
            <person name="He N."/>
            <person name="Zhao S."/>
        </authorList>
    </citation>
    <scope>NUCLEOTIDE SEQUENCE</scope>
</reference>
<evidence type="ECO:0000313" key="1">
    <source>
        <dbReference type="EMBL" id="EXC27888.1"/>
    </source>
</evidence>
<dbReference type="EMBL" id="KE346156">
    <property type="protein sequence ID" value="EXC27888.1"/>
    <property type="molecule type" value="Genomic_DNA"/>
</dbReference>
<protein>
    <submittedName>
        <fullName evidence="1">Uncharacterized protein</fullName>
    </submittedName>
</protein>
<accession>W9SGI9</accession>
<name>W9SGI9_9ROSA</name>
<keyword evidence="2" id="KW-1185">Reference proteome</keyword>
<gene>
    <name evidence="1" type="ORF">L484_009211</name>
</gene>
<organism evidence="1 2">
    <name type="scientific">Morus notabilis</name>
    <dbReference type="NCBI Taxonomy" id="981085"/>
    <lineage>
        <taxon>Eukaryota</taxon>
        <taxon>Viridiplantae</taxon>
        <taxon>Streptophyta</taxon>
        <taxon>Embryophyta</taxon>
        <taxon>Tracheophyta</taxon>
        <taxon>Spermatophyta</taxon>
        <taxon>Magnoliopsida</taxon>
        <taxon>eudicotyledons</taxon>
        <taxon>Gunneridae</taxon>
        <taxon>Pentapetalae</taxon>
        <taxon>rosids</taxon>
        <taxon>fabids</taxon>
        <taxon>Rosales</taxon>
        <taxon>Moraceae</taxon>
        <taxon>Moreae</taxon>
        <taxon>Morus</taxon>
    </lineage>
</organism>
<sequence>MTAIYGFCGTEAGRVWISWDGGWHDLGFERRRLVGWGLGLTQQRPARFGSRATEAGGVWVSHDRGR</sequence>
<dbReference type="AlphaFoldDB" id="W9SGI9"/>
<dbReference type="Proteomes" id="UP000030645">
    <property type="component" value="Unassembled WGS sequence"/>
</dbReference>